<dbReference type="EMBL" id="JAYRBN010000063">
    <property type="protein sequence ID" value="KAL2738371.1"/>
    <property type="molecule type" value="Genomic_DNA"/>
</dbReference>
<dbReference type="Proteomes" id="UP001607303">
    <property type="component" value="Unassembled WGS sequence"/>
</dbReference>
<reference evidence="1 2" key="1">
    <citation type="journal article" date="2024" name="Ann. Entomol. Soc. Am.">
        <title>Genomic analyses of the southern and eastern yellowjacket wasps (Hymenoptera: Vespidae) reveal evolutionary signatures of social life.</title>
        <authorList>
            <person name="Catto M.A."/>
            <person name="Caine P.B."/>
            <person name="Orr S.E."/>
            <person name="Hunt B.G."/>
            <person name="Goodisman M.A.D."/>
        </authorList>
    </citation>
    <scope>NUCLEOTIDE SEQUENCE [LARGE SCALE GENOMIC DNA]</scope>
    <source>
        <strain evidence="1">232</strain>
        <tissue evidence="1">Head and thorax</tissue>
    </source>
</reference>
<proteinExistence type="predicted"/>
<organism evidence="1 2">
    <name type="scientific">Vespula maculifrons</name>
    <name type="common">Eastern yellow jacket</name>
    <name type="synonym">Wasp</name>
    <dbReference type="NCBI Taxonomy" id="7453"/>
    <lineage>
        <taxon>Eukaryota</taxon>
        <taxon>Metazoa</taxon>
        <taxon>Ecdysozoa</taxon>
        <taxon>Arthropoda</taxon>
        <taxon>Hexapoda</taxon>
        <taxon>Insecta</taxon>
        <taxon>Pterygota</taxon>
        <taxon>Neoptera</taxon>
        <taxon>Endopterygota</taxon>
        <taxon>Hymenoptera</taxon>
        <taxon>Apocrita</taxon>
        <taxon>Aculeata</taxon>
        <taxon>Vespoidea</taxon>
        <taxon>Vespidae</taxon>
        <taxon>Vespinae</taxon>
        <taxon>Vespula</taxon>
    </lineage>
</organism>
<dbReference type="AlphaFoldDB" id="A0ABD2C011"/>
<comment type="caution">
    <text evidence="1">The sequence shown here is derived from an EMBL/GenBank/DDBJ whole genome shotgun (WGS) entry which is preliminary data.</text>
</comment>
<name>A0ABD2C011_VESMC</name>
<sequence>MTVVTYKRRNALRPGLVNDHESKNKKLSDNEFCLETDNNDKDDLKCSDALVAEKILIVSLIQ</sequence>
<gene>
    <name evidence="1" type="ORF">V1477_011730</name>
</gene>
<protein>
    <submittedName>
        <fullName evidence="1">Uncharacterized protein</fullName>
    </submittedName>
</protein>
<evidence type="ECO:0000313" key="1">
    <source>
        <dbReference type="EMBL" id="KAL2738371.1"/>
    </source>
</evidence>
<accession>A0ABD2C011</accession>
<evidence type="ECO:0000313" key="2">
    <source>
        <dbReference type="Proteomes" id="UP001607303"/>
    </source>
</evidence>
<keyword evidence="2" id="KW-1185">Reference proteome</keyword>